<evidence type="ECO:0000313" key="1">
    <source>
        <dbReference type="EMBL" id="KAJ1121667.1"/>
    </source>
</evidence>
<dbReference type="Proteomes" id="UP001066276">
    <property type="component" value="Chromosome 7"/>
</dbReference>
<keyword evidence="2" id="KW-1185">Reference proteome</keyword>
<dbReference type="EMBL" id="JANPWB010000011">
    <property type="protein sequence ID" value="KAJ1121667.1"/>
    <property type="molecule type" value="Genomic_DNA"/>
</dbReference>
<gene>
    <name evidence="1" type="ORF">NDU88_000187</name>
</gene>
<accession>A0AAV7P397</accession>
<reference evidence="1" key="1">
    <citation type="journal article" date="2022" name="bioRxiv">
        <title>Sequencing and chromosome-scale assembly of the giantPleurodeles waltlgenome.</title>
        <authorList>
            <person name="Brown T."/>
            <person name="Elewa A."/>
            <person name="Iarovenko S."/>
            <person name="Subramanian E."/>
            <person name="Araus A.J."/>
            <person name="Petzold A."/>
            <person name="Susuki M."/>
            <person name="Suzuki K.-i.T."/>
            <person name="Hayashi T."/>
            <person name="Toyoda A."/>
            <person name="Oliveira C."/>
            <person name="Osipova E."/>
            <person name="Leigh N.D."/>
            <person name="Simon A."/>
            <person name="Yun M.H."/>
        </authorList>
    </citation>
    <scope>NUCLEOTIDE SEQUENCE</scope>
    <source>
        <strain evidence="1">20211129_DDA</strain>
        <tissue evidence="1">Liver</tissue>
    </source>
</reference>
<organism evidence="1 2">
    <name type="scientific">Pleurodeles waltl</name>
    <name type="common">Iberian ribbed newt</name>
    <dbReference type="NCBI Taxonomy" id="8319"/>
    <lineage>
        <taxon>Eukaryota</taxon>
        <taxon>Metazoa</taxon>
        <taxon>Chordata</taxon>
        <taxon>Craniata</taxon>
        <taxon>Vertebrata</taxon>
        <taxon>Euteleostomi</taxon>
        <taxon>Amphibia</taxon>
        <taxon>Batrachia</taxon>
        <taxon>Caudata</taxon>
        <taxon>Salamandroidea</taxon>
        <taxon>Salamandridae</taxon>
        <taxon>Pleurodelinae</taxon>
        <taxon>Pleurodeles</taxon>
    </lineage>
</organism>
<comment type="caution">
    <text evidence="1">The sequence shown here is derived from an EMBL/GenBank/DDBJ whole genome shotgun (WGS) entry which is preliminary data.</text>
</comment>
<protein>
    <submittedName>
        <fullName evidence="1">Uncharacterized protein</fullName>
    </submittedName>
</protein>
<proteinExistence type="predicted"/>
<evidence type="ECO:0000313" key="2">
    <source>
        <dbReference type="Proteomes" id="UP001066276"/>
    </source>
</evidence>
<name>A0AAV7P397_PLEWA</name>
<dbReference type="AlphaFoldDB" id="A0AAV7P397"/>
<sequence length="125" mass="13940">MPSGECSARVPEWGSHGEYSATEWGFNAEWRVQYQCHRVGFPRRVASTVPVSQSGIPRRVQCQCPRVGFPCRVASTVPVSQSWVPMPSGEYSASITGWGSHAEWRVQCQCHRVGFPCRVESTVPE</sequence>